<organism evidence="2">
    <name type="scientific">marine sediment metagenome</name>
    <dbReference type="NCBI Taxonomy" id="412755"/>
    <lineage>
        <taxon>unclassified sequences</taxon>
        <taxon>metagenomes</taxon>
        <taxon>ecological metagenomes</taxon>
    </lineage>
</organism>
<evidence type="ECO:0000259" key="1">
    <source>
        <dbReference type="PROSITE" id="PS50110"/>
    </source>
</evidence>
<evidence type="ECO:0000313" key="2">
    <source>
        <dbReference type="EMBL" id="GAJ25047.1"/>
    </source>
</evidence>
<accession>X1VUT3</accession>
<gene>
    <name evidence="2" type="ORF">S12H4_56345</name>
</gene>
<reference evidence="2" key="1">
    <citation type="journal article" date="2014" name="Front. Microbiol.">
        <title>High frequency of phylogenetically diverse reductive dehalogenase-homologous genes in deep subseafloor sedimentary metagenomes.</title>
        <authorList>
            <person name="Kawai M."/>
            <person name="Futagami T."/>
            <person name="Toyoda A."/>
            <person name="Takaki Y."/>
            <person name="Nishi S."/>
            <person name="Hori S."/>
            <person name="Arai W."/>
            <person name="Tsubouchi T."/>
            <person name="Morono Y."/>
            <person name="Uchiyama I."/>
            <person name="Ito T."/>
            <person name="Fujiyama A."/>
            <person name="Inagaki F."/>
            <person name="Takami H."/>
        </authorList>
    </citation>
    <scope>NUCLEOTIDE SEQUENCE</scope>
    <source>
        <strain evidence="2">Expedition CK06-06</strain>
    </source>
</reference>
<dbReference type="Gene3D" id="3.40.50.2300">
    <property type="match status" value="1"/>
</dbReference>
<comment type="caution">
    <text evidence="2">The sequence shown here is derived from an EMBL/GenBank/DDBJ whole genome shotgun (WGS) entry which is preliminary data.</text>
</comment>
<dbReference type="AlphaFoldDB" id="X1VUT3"/>
<dbReference type="GO" id="GO:0000160">
    <property type="term" value="P:phosphorelay signal transduction system"/>
    <property type="evidence" value="ECO:0007669"/>
    <property type="project" value="InterPro"/>
</dbReference>
<name>X1VUT3_9ZZZZ</name>
<dbReference type="SUPFAM" id="SSF52172">
    <property type="entry name" value="CheY-like"/>
    <property type="match status" value="1"/>
</dbReference>
<sequence length="37" mass="4117">MNKHILVIDDDIGIRESLFLVLNNAGYQVDAVESGEQ</sequence>
<dbReference type="InterPro" id="IPR001789">
    <property type="entry name" value="Sig_transdc_resp-reg_receiver"/>
</dbReference>
<dbReference type="InterPro" id="IPR011006">
    <property type="entry name" value="CheY-like_superfamily"/>
</dbReference>
<proteinExistence type="predicted"/>
<dbReference type="EMBL" id="BARW01036271">
    <property type="protein sequence ID" value="GAJ25047.1"/>
    <property type="molecule type" value="Genomic_DNA"/>
</dbReference>
<feature type="non-terminal residue" evidence="2">
    <location>
        <position position="37"/>
    </location>
</feature>
<protein>
    <recommendedName>
        <fullName evidence="1">Response regulatory domain-containing protein</fullName>
    </recommendedName>
</protein>
<dbReference type="PROSITE" id="PS50110">
    <property type="entry name" value="RESPONSE_REGULATORY"/>
    <property type="match status" value="1"/>
</dbReference>
<feature type="domain" description="Response regulatory" evidence="1">
    <location>
        <begin position="4"/>
        <end position="37"/>
    </location>
</feature>